<comment type="subcellular location">
    <subcellularLocation>
        <location evidence="2">Cytoplasm</location>
    </subcellularLocation>
    <subcellularLocation>
        <location evidence="1">Nucleus</location>
    </subcellularLocation>
</comment>
<dbReference type="PRINTS" id="PR00320">
    <property type="entry name" value="GPROTEINBRPT"/>
</dbReference>
<keyword evidence="12" id="KW-1185">Reference proteome</keyword>
<dbReference type="PANTHER" id="PTHR44111:SF1">
    <property type="entry name" value="ELONGATOR COMPLEX PROTEIN 2"/>
    <property type="match status" value="1"/>
</dbReference>
<dbReference type="InterPro" id="IPR019775">
    <property type="entry name" value="WD40_repeat_CS"/>
</dbReference>
<keyword evidence="9" id="KW-0539">Nucleus</keyword>
<comment type="caution">
    <text evidence="11">The sequence shown here is derived from an EMBL/GenBank/DDBJ whole genome shotgun (WGS) entry which is preliminary data.</text>
</comment>
<evidence type="ECO:0000313" key="11">
    <source>
        <dbReference type="EMBL" id="KAJ4482703.1"/>
    </source>
</evidence>
<evidence type="ECO:0000256" key="3">
    <source>
        <dbReference type="ARBA" id="ARBA00005043"/>
    </source>
</evidence>
<dbReference type="InterPro" id="IPR037289">
    <property type="entry name" value="Elp2"/>
</dbReference>
<evidence type="ECO:0000256" key="9">
    <source>
        <dbReference type="ARBA" id="ARBA00023242"/>
    </source>
</evidence>
<comment type="pathway">
    <text evidence="3">tRNA modification; 5-methoxycarbonylmethyl-2-thiouridine-tRNA biosynthesis.</text>
</comment>
<evidence type="ECO:0000256" key="2">
    <source>
        <dbReference type="ARBA" id="ARBA00004496"/>
    </source>
</evidence>
<organism evidence="11 12">
    <name type="scientific">Lentinula lateritia</name>
    <dbReference type="NCBI Taxonomy" id="40482"/>
    <lineage>
        <taxon>Eukaryota</taxon>
        <taxon>Fungi</taxon>
        <taxon>Dikarya</taxon>
        <taxon>Basidiomycota</taxon>
        <taxon>Agaricomycotina</taxon>
        <taxon>Agaricomycetes</taxon>
        <taxon>Agaricomycetidae</taxon>
        <taxon>Agaricales</taxon>
        <taxon>Marasmiineae</taxon>
        <taxon>Omphalotaceae</taxon>
        <taxon>Lentinula</taxon>
    </lineage>
</organism>
<dbReference type="PROSITE" id="PS00678">
    <property type="entry name" value="WD_REPEATS_1"/>
    <property type="match status" value="1"/>
</dbReference>
<feature type="repeat" description="WD" evidence="10">
    <location>
        <begin position="297"/>
        <end position="334"/>
    </location>
</feature>
<dbReference type="Pfam" id="PF00400">
    <property type="entry name" value="WD40"/>
    <property type="match status" value="8"/>
</dbReference>
<feature type="repeat" description="WD" evidence="10">
    <location>
        <begin position="194"/>
        <end position="232"/>
    </location>
</feature>
<dbReference type="InterPro" id="IPR020472">
    <property type="entry name" value="WD40_PAC1"/>
</dbReference>
<evidence type="ECO:0000256" key="4">
    <source>
        <dbReference type="ARBA" id="ARBA00005881"/>
    </source>
</evidence>
<evidence type="ECO:0000256" key="6">
    <source>
        <dbReference type="ARBA" id="ARBA00022490"/>
    </source>
</evidence>
<comment type="similarity">
    <text evidence="4">Belongs to the WD repeat ELP2 family.</text>
</comment>
<dbReference type="PANTHER" id="PTHR44111">
    <property type="entry name" value="ELONGATOR COMPLEX PROTEIN 2"/>
    <property type="match status" value="1"/>
</dbReference>
<evidence type="ECO:0000256" key="1">
    <source>
        <dbReference type="ARBA" id="ARBA00004123"/>
    </source>
</evidence>
<name>A0ABQ8V9Q9_9AGAR</name>
<keyword evidence="7 10" id="KW-0853">WD repeat</keyword>
<feature type="repeat" description="WD" evidence="10">
    <location>
        <begin position="102"/>
        <end position="133"/>
    </location>
</feature>
<protein>
    <recommendedName>
        <fullName evidence="5">Elongator complex protein 2</fullName>
    </recommendedName>
</protein>
<feature type="repeat" description="WD" evidence="10">
    <location>
        <begin position="612"/>
        <end position="644"/>
    </location>
</feature>
<sequence length="792" mass="86587">MNISTAYIAASTNRFSGASDVTPEGTVIFGSSNLIGIWDIGNDDRGISMTIPGHNGAITCVRVIGSHSFVSADDKGEARIWKKTESTSQACSKNIWTAFANFSAHKQAISALAVSDDWLATGSSDATVKLWKLPQDGTAVENLQTISLSGRYPLALAFARLPQSNSLVLAIGGTDKNIQLWTRSETTFVQSAVLGGHEDWVRGLAFCPPEAEGPLILASGSQDATIRLWNIEIYKKEMISRPQEGLSDDLLDAFEESLGDFGIADEGGRQISLKRHILSVKSDQEHFIFSVTFDALLVGHEAGVISVSWRPSNSNQSTPTLLSTSTDSSLILWSPATILTDPENRTKSSTIWINRQRYGDIGGQRLGGFVGGVWRLDGNEVLAWGWSGGWRRWRRKPSATNDDEVWEEGGAIGGHRGPVKSVDWSSTGTFLISSGIDQTTRIHGAIPQVNGPATWYELGRPQVHGYDILGSVFLKELKFASIADEKVLRIFEAPRRFVDLMEILHVSQFSENEKNRPMGASVPPLGLSNKADADGAVTVAAPELRRPFEGELASVTLWPEVEKVFGHGYESIALATSSSRQYIASACKALSPEHAVVRIHDTTTYQPVGEPLTGHSLTVTQIAFSPDDQLILTVSRDRSWRLYQKAEGGGYIPMVHESKPHGRIIWDCAWAPEGDIFATASRDKTVKIWGQSNRNNWPCVATLKTEESATAVNFTAFDSRLKRYLAVGLENGKILFYSSSKLEPIWTLGMTHSGHVGQINCLRWRPGSGEQFREIASCSEDGTLKISIVQIV</sequence>
<proteinExistence type="inferred from homology"/>
<dbReference type="EMBL" id="JANVFT010000057">
    <property type="protein sequence ID" value="KAJ4482703.1"/>
    <property type="molecule type" value="Genomic_DNA"/>
</dbReference>
<keyword evidence="8" id="KW-0677">Repeat</keyword>
<evidence type="ECO:0000256" key="7">
    <source>
        <dbReference type="ARBA" id="ARBA00022574"/>
    </source>
</evidence>
<evidence type="ECO:0000256" key="10">
    <source>
        <dbReference type="PROSITE-ProRule" id="PRU00221"/>
    </source>
</evidence>
<dbReference type="PROSITE" id="PS50294">
    <property type="entry name" value="WD_REPEATS_REGION"/>
    <property type="match status" value="4"/>
</dbReference>
<gene>
    <name evidence="11" type="ORF">C8R41DRAFT_770457</name>
</gene>
<feature type="repeat" description="WD" evidence="10">
    <location>
        <begin position="412"/>
        <end position="442"/>
    </location>
</feature>
<dbReference type="SUPFAM" id="SSF50998">
    <property type="entry name" value="Quinoprotein alcohol dehydrogenase-like"/>
    <property type="match status" value="2"/>
</dbReference>
<dbReference type="InterPro" id="IPR015943">
    <property type="entry name" value="WD40/YVTN_repeat-like_dom_sf"/>
</dbReference>
<dbReference type="InterPro" id="IPR011047">
    <property type="entry name" value="Quinoprotein_ADH-like_sf"/>
</dbReference>
<dbReference type="InterPro" id="IPR001680">
    <property type="entry name" value="WD40_rpt"/>
</dbReference>
<evidence type="ECO:0000313" key="12">
    <source>
        <dbReference type="Proteomes" id="UP001150217"/>
    </source>
</evidence>
<dbReference type="PROSITE" id="PS50082">
    <property type="entry name" value="WD_REPEATS_2"/>
    <property type="match status" value="6"/>
</dbReference>
<dbReference type="Gene3D" id="2.130.10.10">
    <property type="entry name" value="YVTN repeat-like/Quinoprotein amine dehydrogenase"/>
    <property type="match status" value="4"/>
</dbReference>
<reference evidence="11" key="1">
    <citation type="submission" date="2022-08" db="EMBL/GenBank/DDBJ databases">
        <title>A Global Phylogenomic Analysis of the Shiitake Genus Lentinula.</title>
        <authorList>
            <consortium name="DOE Joint Genome Institute"/>
            <person name="Sierra-Patev S."/>
            <person name="Min B."/>
            <person name="Naranjo-Ortiz M."/>
            <person name="Looney B."/>
            <person name="Konkel Z."/>
            <person name="Slot J.C."/>
            <person name="Sakamoto Y."/>
            <person name="Steenwyk J.L."/>
            <person name="Rokas A."/>
            <person name="Carro J."/>
            <person name="Camarero S."/>
            <person name="Ferreira P."/>
            <person name="Molpeceres G."/>
            <person name="Ruiz-Duenas F.J."/>
            <person name="Serrano A."/>
            <person name="Henrissat B."/>
            <person name="Drula E."/>
            <person name="Hughes K.W."/>
            <person name="Mata J.L."/>
            <person name="Ishikawa N.K."/>
            <person name="Vargas-Isla R."/>
            <person name="Ushijima S."/>
            <person name="Smith C.A."/>
            <person name="Ahrendt S."/>
            <person name="Andreopoulos W."/>
            <person name="He G."/>
            <person name="Labutti K."/>
            <person name="Lipzen A."/>
            <person name="Ng V."/>
            <person name="Riley R."/>
            <person name="Sandor L."/>
            <person name="Barry K."/>
            <person name="Martinez A.T."/>
            <person name="Xiao Y."/>
            <person name="Gibbons J.G."/>
            <person name="Terashima K."/>
            <person name="Grigoriev I.V."/>
            <person name="Hibbett D.S."/>
        </authorList>
    </citation>
    <scope>NUCLEOTIDE SEQUENCE</scope>
    <source>
        <strain evidence="11">RHP3577 ss4</strain>
    </source>
</reference>
<evidence type="ECO:0000256" key="5">
    <source>
        <dbReference type="ARBA" id="ARBA00020267"/>
    </source>
</evidence>
<feature type="repeat" description="WD" evidence="10">
    <location>
        <begin position="658"/>
        <end position="689"/>
    </location>
</feature>
<accession>A0ABQ8V9Q9</accession>
<keyword evidence="6" id="KW-0963">Cytoplasm</keyword>
<evidence type="ECO:0000256" key="8">
    <source>
        <dbReference type="ARBA" id="ARBA00022737"/>
    </source>
</evidence>
<dbReference type="SMART" id="SM00320">
    <property type="entry name" value="WD40"/>
    <property type="match status" value="10"/>
</dbReference>
<dbReference type="Proteomes" id="UP001150217">
    <property type="component" value="Unassembled WGS sequence"/>
</dbReference>